<dbReference type="Proteomes" id="UP000189857">
    <property type="component" value="Unassembled WGS sequence"/>
</dbReference>
<evidence type="ECO:0000313" key="1">
    <source>
        <dbReference type="EMBL" id="SJZ98456.1"/>
    </source>
</evidence>
<name>A0A1T4Q468_9FIRM</name>
<dbReference type="SUPFAM" id="SSF52540">
    <property type="entry name" value="P-loop containing nucleoside triphosphate hydrolases"/>
    <property type="match status" value="1"/>
</dbReference>
<accession>A0A1T4Q468</accession>
<evidence type="ECO:0000313" key="2">
    <source>
        <dbReference type="Proteomes" id="UP000189857"/>
    </source>
</evidence>
<organism evidence="1 2">
    <name type="scientific">Eubacterium ruminantium</name>
    <dbReference type="NCBI Taxonomy" id="42322"/>
    <lineage>
        <taxon>Bacteria</taxon>
        <taxon>Bacillati</taxon>
        <taxon>Bacillota</taxon>
        <taxon>Clostridia</taxon>
        <taxon>Eubacteriales</taxon>
        <taxon>Eubacteriaceae</taxon>
        <taxon>Eubacterium</taxon>
    </lineage>
</organism>
<dbReference type="InterPro" id="IPR027417">
    <property type="entry name" value="P-loop_NTPase"/>
</dbReference>
<dbReference type="EMBL" id="FUXA01000016">
    <property type="protein sequence ID" value="SJZ98456.1"/>
    <property type="molecule type" value="Genomic_DNA"/>
</dbReference>
<dbReference type="AlphaFoldDB" id="A0A1T4Q468"/>
<dbReference type="Gene3D" id="3.40.50.300">
    <property type="entry name" value="P-loop containing nucleotide triphosphate hydrolases"/>
    <property type="match status" value="1"/>
</dbReference>
<proteinExistence type="predicted"/>
<reference evidence="1 2" key="1">
    <citation type="submission" date="2017-02" db="EMBL/GenBank/DDBJ databases">
        <authorList>
            <person name="Peterson S.W."/>
        </authorList>
    </citation>
    <scope>NUCLEOTIDE SEQUENCE [LARGE SCALE GENOMIC DNA]</scope>
    <source>
        <strain evidence="1 2">ATCC 17233</strain>
    </source>
</reference>
<gene>
    <name evidence="1" type="ORF">SAMN02745110_02247</name>
</gene>
<evidence type="ECO:0008006" key="3">
    <source>
        <dbReference type="Google" id="ProtNLM"/>
    </source>
</evidence>
<protein>
    <recommendedName>
        <fullName evidence="3">Terminase-like family protein</fullName>
    </recommendedName>
</protein>
<keyword evidence="2" id="KW-1185">Reference proteome</keyword>
<sequence length="195" mass="22081">MSKILLPSDMDLPYDKDFYQDYGIFVKPINYPMSTRKIEALLEISKMQKYFQCNPLKWIDLMYNIEMLDCQALIIQRAWNCPNVLVTASRGIGKSTTIDVILMSKDSLFCNYWCYIASGSGDQAQQTFMTLEKLANDNIDEMQGSTGKLFKDEIVIPNASGDGFSHNPNGFTYSTYNGSTTKTLNSNIDAKRGRP</sequence>
<dbReference type="RefSeq" id="WP_078788043.1">
    <property type="nucleotide sequence ID" value="NZ_FMTO01000014.1"/>
</dbReference>
<dbReference type="OrthoDB" id="2665719at2"/>